<feature type="transmembrane region" description="Helical" evidence="1">
    <location>
        <begin position="84"/>
        <end position="103"/>
    </location>
</feature>
<sequence>MRISNFNDQFLLPATNRAVLSWPVIASSIFTSIVIQIFGSPDLENTLILFRILTAAAAVIPMFLIIALVQLIPLKNRNIRATTVLVSYIVGGALRGLSVVTFLEGSKILEDGNKWFRIPTSAFLMSAEVALATFASANFRRHQESARNFRNESMQLQRILGQLGRESKANTLRKIQQISTDIVQQLRRIKLSTSSSEVFEIQRILNDYIKPLSKSYAPETLKLTISGSEFGNDSVKAEWKDFNLIANLPSVWWNIVAALMPFPTASHFFGLKIAVMHSFFIFVTLVPCTWLLHKILRKYLSEILSPWREFLITVGYFSIAFAAVLASYAALYNSSDPKFYAVTTFLIYPLFSWAIAFGVALQGQVVGQEIRMKKLRDDLVWAVARVNLLDWFNQGLISRILHGPVQNSLHAASIRLQESSDSENTERVIEELSQRMNEIAPLLQSESFMAPDISKSFADLIELWADLVKIEIFIDQSTQIQLEQDVPAAYIIRDICQEICSNAIRHAGASAIEINIFANDREVTISMVDGGDPQVGNSMFGIGTEFLSTCSIDWRYLRTADSRNLLEIVIPTG</sequence>
<keyword evidence="1" id="KW-0472">Membrane</keyword>
<name>A0A6J6L5C8_9ZZZZ</name>
<reference evidence="2" key="1">
    <citation type="submission" date="2020-05" db="EMBL/GenBank/DDBJ databases">
        <authorList>
            <person name="Chiriac C."/>
            <person name="Salcher M."/>
            <person name="Ghai R."/>
            <person name="Kavagutti S V."/>
        </authorList>
    </citation>
    <scope>NUCLEOTIDE SEQUENCE</scope>
</reference>
<proteinExistence type="predicted"/>
<organism evidence="2">
    <name type="scientific">freshwater metagenome</name>
    <dbReference type="NCBI Taxonomy" id="449393"/>
    <lineage>
        <taxon>unclassified sequences</taxon>
        <taxon>metagenomes</taxon>
        <taxon>ecological metagenomes</taxon>
    </lineage>
</organism>
<evidence type="ECO:0000256" key="1">
    <source>
        <dbReference type="SAM" id="Phobius"/>
    </source>
</evidence>
<protein>
    <submittedName>
        <fullName evidence="2">Unannotated protein</fullName>
    </submittedName>
</protein>
<keyword evidence="1" id="KW-0812">Transmembrane</keyword>
<dbReference type="EMBL" id="CAEZWO010000031">
    <property type="protein sequence ID" value="CAB4656368.1"/>
    <property type="molecule type" value="Genomic_DNA"/>
</dbReference>
<feature type="transmembrane region" description="Helical" evidence="1">
    <location>
        <begin position="268"/>
        <end position="292"/>
    </location>
</feature>
<evidence type="ECO:0000313" key="3">
    <source>
        <dbReference type="EMBL" id="CAB4771254.1"/>
    </source>
</evidence>
<feature type="transmembrane region" description="Helical" evidence="1">
    <location>
        <begin position="20"/>
        <end position="38"/>
    </location>
</feature>
<gene>
    <name evidence="2" type="ORF">UFOPK2254_00457</name>
    <name evidence="3" type="ORF">UFOPK2907_00565</name>
</gene>
<feature type="transmembrane region" description="Helical" evidence="1">
    <location>
        <begin position="115"/>
        <end position="137"/>
    </location>
</feature>
<feature type="transmembrane region" description="Helical" evidence="1">
    <location>
        <begin position="313"/>
        <end position="333"/>
    </location>
</feature>
<accession>A0A6J6L5C8</accession>
<dbReference type="InterPro" id="IPR036890">
    <property type="entry name" value="HATPase_C_sf"/>
</dbReference>
<keyword evidence="1" id="KW-1133">Transmembrane helix</keyword>
<dbReference type="SUPFAM" id="SSF55874">
    <property type="entry name" value="ATPase domain of HSP90 chaperone/DNA topoisomerase II/histidine kinase"/>
    <property type="match status" value="1"/>
</dbReference>
<evidence type="ECO:0000313" key="2">
    <source>
        <dbReference type="EMBL" id="CAB4656368.1"/>
    </source>
</evidence>
<dbReference type="AlphaFoldDB" id="A0A6J6L5C8"/>
<feature type="transmembrane region" description="Helical" evidence="1">
    <location>
        <begin position="50"/>
        <end position="72"/>
    </location>
</feature>
<dbReference type="Gene3D" id="3.30.565.10">
    <property type="entry name" value="Histidine kinase-like ATPase, C-terminal domain"/>
    <property type="match status" value="1"/>
</dbReference>
<feature type="transmembrane region" description="Helical" evidence="1">
    <location>
        <begin position="345"/>
        <end position="366"/>
    </location>
</feature>
<dbReference type="EMBL" id="CAEZZR010000040">
    <property type="protein sequence ID" value="CAB4771254.1"/>
    <property type="molecule type" value="Genomic_DNA"/>
</dbReference>